<protein>
    <submittedName>
        <fullName evidence="1">Uncharacterized protein</fullName>
    </submittedName>
</protein>
<dbReference type="RefSeq" id="WP_127084389.1">
    <property type="nucleotide sequence ID" value="NZ_RSCL01000017.1"/>
</dbReference>
<organism evidence="1 2">
    <name type="scientific">Dulcicalothrix desertica PCC 7102</name>
    <dbReference type="NCBI Taxonomy" id="232991"/>
    <lineage>
        <taxon>Bacteria</taxon>
        <taxon>Bacillati</taxon>
        <taxon>Cyanobacteriota</taxon>
        <taxon>Cyanophyceae</taxon>
        <taxon>Nostocales</taxon>
        <taxon>Calotrichaceae</taxon>
        <taxon>Dulcicalothrix</taxon>
    </lineage>
</organism>
<proteinExistence type="predicted"/>
<accession>A0A3S1AJ73</accession>
<dbReference type="AlphaFoldDB" id="A0A3S1AJ73"/>
<comment type="caution">
    <text evidence="1">The sequence shown here is derived from an EMBL/GenBank/DDBJ whole genome shotgun (WGS) entry which is preliminary data.</text>
</comment>
<sequence length="160" mass="18121">MSLRNEPTDWQLGVHESYIPVYFKGAVAGFFKKEYSDTIIKQLNEDELLKKALTTACTDLIRQSGGDASQVKELMKKYLKTSELPKSGTFAIARFLRERQQELDLGDKEFAKFCDTFKVSPVELNNIYAGDKIEDALMAPLARILGKSKDELLKVRDGHL</sequence>
<evidence type="ECO:0000313" key="2">
    <source>
        <dbReference type="Proteomes" id="UP000271624"/>
    </source>
</evidence>
<reference evidence="1" key="1">
    <citation type="submission" date="2018-12" db="EMBL/GenBank/DDBJ databases">
        <authorList>
            <person name="Will S."/>
            <person name="Neumann-Schaal M."/>
            <person name="Henke P."/>
        </authorList>
    </citation>
    <scope>NUCLEOTIDE SEQUENCE</scope>
    <source>
        <strain evidence="1">PCC 7102</strain>
    </source>
</reference>
<reference evidence="1" key="2">
    <citation type="journal article" date="2019" name="Genome Biol. Evol.">
        <title>Day and night: Metabolic profiles and evolutionary relationships of six axenic non-marine cyanobacteria.</title>
        <authorList>
            <person name="Will S.E."/>
            <person name="Henke P."/>
            <person name="Boedeker C."/>
            <person name="Huang S."/>
            <person name="Brinkmann H."/>
            <person name="Rohde M."/>
            <person name="Jarek M."/>
            <person name="Friedl T."/>
            <person name="Seufert S."/>
            <person name="Schumacher M."/>
            <person name="Overmann J."/>
            <person name="Neumann-Schaal M."/>
            <person name="Petersen J."/>
        </authorList>
    </citation>
    <scope>NUCLEOTIDE SEQUENCE [LARGE SCALE GENOMIC DNA]</scope>
    <source>
        <strain evidence="1">PCC 7102</strain>
    </source>
</reference>
<gene>
    <name evidence="1" type="ORF">DSM106972_061810</name>
</gene>
<dbReference type="EMBL" id="RSCL01000017">
    <property type="protein sequence ID" value="RUT02106.1"/>
    <property type="molecule type" value="Genomic_DNA"/>
</dbReference>
<evidence type="ECO:0000313" key="1">
    <source>
        <dbReference type="EMBL" id="RUT02106.1"/>
    </source>
</evidence>
<name>A0A3S1AJ73_9CYAN</name>
<keyword evidence="2" id="KW-1185">Reference proteome</keyword>
<dbReference type="Proteomes" id="UP000271624">
    <property type="component" value="Unassembled WGS sequence"/>
</dbReference>
<dbReference type="OrthoDB" id="462524at2"/>